<keyword evidence="4" id="KW-1185">Reference proteome</keyword>
<evidence type="ECO:0000313" key="4">
    <source>
        <dbReference type="Proteomes" id="UP000254640"/>
    </source>
</evidence>
<dbReference type="GO" id="GO:0016646">
    <property type="term" value="F:oxidoreductase activity, acting on the CH-NH group of donors, NAD or NADP as acceptor"/>
    <property type="evidence" value="ECO:0007669"/>
    <property type="project" value="UniProtKB-ARBA"/>
</dbReference>
<dbReference type="EMBL" id="UGSO01000001">
    <property type="protein sequence ID" value="SUB17694.1"/>
    <property type="molecule type" value="Genomic_DNA"/>
</dbReference>
<name>A0A379AIG4_ENTAG</name>
<protein>
    <submittedName>
        <fullName evidence="3">Flavin reductase like domain</fullName>
    </submittedName>
</protein>
<dbReference type="Gene3D" id="2.30.110.10">
    <property type="entry name" value="Electron Transport, Fmn-binding Protein, Chain A"/>
    <property type="match status" value="1"/>
</dbReference>
<dbReference type="GO" id="GO:0010181">
    <property type="term" value="F:FMN binding"/>
    <property type="evidence" value="ECO:0007669"/>
    <property type="project" value="InterPro"/>
</dbReference>
<gene>
    <name evidence="3" type="ORF">NCTC9381_03624</name>
</gene>
<dbReference type="AlphaFoldDB" id="A0A379AIG4"/>
<evidence type="ECO:0000256" key="1">
    <source>
        <dbReference type="SAM" id="MobiDB-lite"/>
    </source>
</evidence>
<organism evidence="3 4">
    <name type="scientific">Enterobacter agglomerans</name>
    <name type="common">Erwinia herbicola</name>
    <name type="synonym">Pantoea agglomerans</name>
    <dbReference type="NCBI Taxonomy" id="549"/>
    <lineage>
        <taxon>Bacteria</taxon>
        <taxon>Pseudomonadati</taxon>
        <taxon>Pseudomonadota</taxon>
        <taxon>Gammaproteobacteria</taxon>
        <taxon>Enterobacterales</taxon>
        <taxon>Erwiniaceae</taxon>
        <taxon>Pantoea</taxon>
        <taxon>Pantoea agglomerans group</taxon>
    </lineage>
</organism>
<feature type="domain" description="Flavin reductase like" evidence="2">
    <location>
        <begin position="27"/>
        <end position="114"/>
    </location>
</feature>
<reference evidence="3 4" key="1">
    <citation type="submission" date="2018-06" db="EMBL/GenBank/DDBJ databases">
        <authorList>
            <consortium name="Pathogen Informatics"/>
            <person name="Doyle S."/>
        </authorList>
    </citation>
    <scope>NUCLEOTIDE SEQUENCE [LARGE SCALE GENOMIC DNA]</scope>
    <source>
        <strain evidence="3 4">NCTC9381</strain>
    </source>
</reference>
<feature type="region of interest" description="Disordered" evidence="1">
    <location>
        <begin position="118"/>
        <end position="157"/>
    </location>
</feature>
<dbReference type="Proteomes" id="UP000254640">
    <property type="component" value="Unassembled WGS sequence"/>
</dbReference>
<dbReference type="SUPFAM" id="SSF50475">
    <property type="entry name" value="FMN-binding split barrel"/>
    <property type="match status" value="1"/>
</dbReference>
<dbReference type="InterPro" id="IPR002563">
    <property type="entry name" value="Flavin_Rdtase-like_dom"/>
</dbReference>
<dbReference type="PANTHER" id="PTHR43812">
    <property type="entry name" value="BLR2425 PROTEIN"/>
    <property type="match status" value="1"/>
</dbReference>
<proteinExistence type="predicted"/>
<accession>A0A379AIG4</accession>
<dbReference type="InterPro" id="IPR012349">
    <property type="entry name" value="Split_barrel_FMN-bd"/>
</dbReference>
<evidence type="ECO:0000313" key="3">
    <source>
        <dbReference type="EMBL" id="SUB17694.1"/>
    </source>
</evidence>
<dbReference type="PANTHER" id="PTHR43812:SF2">
    <property type="entry name" value="FLAVIN REDUCTASE LIKE DOMAIN-CONTAINING PROTEIN"/>
    <property type="match status" value="1"/>
</dbReference>
<dbReference type="Pfam" id="PF01613">
    <property type="entry name" value="Flavin_Reduct"/>
    <property type="match status" value="1"/>
</dbReference>
<dbReference type="STRING" id="549.BEE12_13080"/>
<evidence type="ECO:0000259" key="2">
    <source>
        <dbReference type="Pfam" id="PF01613"/>
    </source>
</evidence>
<sequence>MTRKRYSYQPRAGHGLPHDPLNAIIGPRPIGWISSVSSSGQHNLAPYSFFNCFNYHPPIIGFASSGWKDSVRNIAETKEFVWNLATRPLAEAMNESSASLPADQDEFAFAGLNAAGGFTGQRQSGGREPGQLRVPPDATDSAAGCQRQSDRQLAGAG</sequence>